<keyword evidence="8" id="KW-0547">Nucleotide-binding</keyword>
<evidence type="ECO:0000256" key="5">
    <source>
        <dbReference type="ARBA" id="ARBA00022553"/>
    </source>
</evidence>
<dbReference type="SMART" id="SM00387">
    <property type="entry name" value="HATPase_c"/>
    <property type="match status" value="1"/>
</dbReference>
<reference evidence="16 17" key="1">
    <citation type="submission" date="2016-06" db="EMBL/GenBank/DDBJ databases">
        <authorList>
            <person name="Olsen C.W."/>
            <person name="Carey S."/>
            <person name="Hinshaw L."/>
            <person name="Karasin A.I."/>
        </authorList>
    </citation>
    <scope>NUCLEOTIDE SEQUENCE [LARGE SCALE GENOMIC DNA]</scope>
    <source>
        <strain evidence="16 17">LZ-22</strain>
    </source>
</reference>
<feature type="transmembrane region" description="Helical" evidence="14">
    <location>
        <begin position="175"/>
        <end position="196"/>
    </location>
</feature>
<dbReference type="Pfam" id="PF17203">
    <property type="entry name" value="sCache_3_2"/>
    <property type="match status" value="1"/>
</dbReference>
<keyword evidence="17" id="KW-1185">Reference proteome</keyword>
<dbReference type="Gene3D" id="3.30.450.20">
    <property type="entry name" value="PAS domain"/>
    <property type="match status" value="2"/>
</dbReference>
<dbReference type="SUPFAM" id="SSF55874">
    <property type="entry name" value="ATPase domain of HSP90 chaperone/DNA topoisomerase II/histidine kinase"/>
    <property type="match status" value="1"/>
</dbReference>
<evidence type="ECO:0000313" key="16">
    <source>
        <dbReference type="EMBL" id="SDB88563.1"/>
    </source>
</evidence>
<keyword evidence="7 14" id="KW-0812">Transmembrane</keyword>
<dbReference type="GO" id="GO:0000155">
    <property type="term" value="F:phosphorelay sensor kinase activity"/>
    <property type="evidence" value="ECO:0007669"/>
    <property type="project" value="InterPro"/>
</dbReference>
<dbReference type="InterPro" id="IPR050428">
    <property type="entry name" value="TCS_sensor_his_kinase"/>
</dbReference>
<dbReference type="EC" id="2.7.13.3" evidence="3"/>
<keyword evidence="13 14" id="KW-0472">Membrane</keyword>
<evidence type="ECO:0000256" key="7">
    <source>
        <dbReference type="ARBA" id="ARBA00022692"/>
    </source>
</evidence>
<evidence type="ECO:0000256" key="6">
    <source>
        <dbReference type="ARBA" id="ARBA00022679"/>
    </source>
</evidence>
<evidence type="ECO:0000256" key="3">
    <source>
        <dbReference type="ARBA" id="ARBA00012438"/>
    </source>
</evidence>
<feature type="domain" description="Histidine kinase" evidence="15">
    <location>
        <begin position="340"/>
        <end position="555"/>
    </location>
</feature>
<dbReference type="SUPFAM" id="SSF55890">
    <property type="entry name" value="Sporulation response regulatory protein Spo0B"/>
    <property type="match status" value="1"/>
</dbReference>
<evidence type="ECO:0000256" key="11">
    <source>
        <dbReference type="ARBA" id="ARBA00022989"/>
    </source>
</evidence>
<keyword evidence="11 14" id="KW-1133">Transmembrane helix</keyword>
<dbReference type="InterPro" id="IPR005467">
    <property type="entry name" value="His_kinase_dom"/>
</dbReference>
<protein>
    <recommendedName>
        <fullName evidence="3">histidine kinase</fullName>
        <ecNumber evidence="3">2.7.13.3</ecNumber>
    </recommendedName>
</protein>
<dbReference type="Gene3D" id="3.30.565.10">
    <property type="entry name" value="Histidine kinase-like ATPase, C-terminal domain"/>
    <property type="match status" value="1"/>
</dbReference>
<evidence type="ECO:0000256" key="13">
    <source>
        <dbReference type="ARBA" id="ARBA00023136"/>
    </source>
</evidence>
<dbReference type="PANTHER" id="PTHR45436">
    <property type="entry name" value="SENSOR HISTIDINE KINASE YKOH"/>
    <property type="match status" value="1"/>
</dbReference>
<dbReference type="SUPFAM" id="SSF103190">
    <property type="entry name" value="Sensory domain-like"/>
    <property type="match status" value="1"/>
</dbReference>
<dbReference type="InterPro" id="IPR036890">
    <property type="entry name" value="HATPase_C_sf"/>
</dbReference>
<keyword evidence="4" id="KW-1003">Cell membrane</keyword>
<organism evidence="16 17">
    <name type="scientific">Raineyella antarctica</name>
    <dbReference type="NCBI Taxonomy" id="1577474"/>
    <lineage>
        <taxon>Bacteria</taxon>
        <taxon>Bacillati</taxon>
        <taxon>Actinomycetota</taxon>
        <taxon>Actinomycetes</taxon>
        <taxon>Propionibacteriales</taxon>
        <taxon>Propionibacteriaceae</taxon>
        <taxon>Raineyella</taxon>
    </lineage>
</organism>
<gene>
    <name evidence="16" type="ORF">GA0111570_10696</name>
</gene>
<keyword evidence="6" id="KW-0808">Transferase</keyword>
<keyword evidence="10" id="KW-0067">ATP-binding</keyword>
<evidence type="ECO:0000256" key="9">
    <source>
        <dbReference type="ARBA" id="ARBA00022777"/>
    </source>
</evidence>
<dbReference type="Pfam" id="PF02518">
    <property type="entry name" value="HATPase_c"/>
    <property type="match status" value="1"/>
</dbReference>
<evidence type="ECO:0000259" key="15">
    <source>
        <dbReference type="PROSITE" id="PS50109"/>
    </source>
</evidence>
<dbReference type="Proteomes" id="UP000199086">
    <property type="component" value="Unassembled WGS sequence"/>
</dbReference>
<comment type="subcellular location">
    <subcellularLocation>
        <location evidence="2">Cell membrane</location>
        <topology evidence="2">Multi-pass membrane protein</topology>
    </subcellularLocation>
</comment>
<dbReference type="InterPro" id="IPR033463">
    <property type="entry name" value="sCache_3"/>
</dbReference>
<keyword evidence="9 16" id="KW-0418">Kinase</keyword>
<keyword evidence="5" id="KW-0597">Phosphoprotein</keyword>
<evidence type="ECO:0000256" key="10">
    <source>
        <dbReference type="ARBA" id="ARBA00022840"/>
    </source>
</evidence>
<dbReference type="PROSITE" id="PS50109">
    <property type="entry name" value="HIS_KIN"/>
    <property type="match status" value="1"/>
</dbReference>
<dbReference type="InterPro" id="IPR003594">
    <property type="entry name" value="HATPase_dom"/>
</dbReference>
<sequence>MHGWSLARRLAVGQMLGLLVLTVLASALSYIHTRETVYRVEGDHVLATARLLAQEQEVRQAYATADPSQVLQPLAVAAAQQAEVSWVTFMDLDGTRLSHWLPNWVGTHYPGRIAPAVAGTEFVETSTTGTAGPSVRAVVPIRAATPGDTGAGQVIGVVSVGQRVSQLDIAVRAQIPTLLALAALVGIAGALASWALKRYLDRVTFGLGPEQLAQNFTFLDTALHNVNVGIVLLGPGGRLGLYNDRAAELLGLPTPSASTSPPGKGAAAPHVDDLHLPLPLAELLASRREARDELFSAGDRILVVNQHRTRTAPRSGLLPWRRPGLPDADNGSVVTLYDRTDVQHMNRELESTRSLTEALRSQTHEHANRLHTVLSLLELGRADRARELLSQGLETVGTPSGTLPDDDAEPAVSALLVAKSAQARERGVRMDYRNEIDSPTGISGRDLVTLLGNLLDNAIDAAADPDLDPTDRWVDAQARLEEDWLVLEVTDGGDGPSAADADRIFDLGWSTKPAGPAGRGMGLALVRQTARQLGGDVEVARDSGTVFTVEVPTGHRRAALVRSHEDDGIAHA</sequence>
<proteinExistence type="predicted"/>
<evidence type="ECO:0000256" key="2">
    <source>
        <dbReference type="ARBA" id="ARBA00004651"/>
    </source>
</evidence>
<dbReference type="PANTHER" id="PTHR45436:SF5">
    <property type="entry name" value="SENSOR HISTIDINE KINASE TRCS"/>
    <property type="match status" value="1"/>
</dbReference>
<evidence type="ECO:0000313" key="17">
    <source>
        <dbReference type="Proteomes" id="UP000199086"/>
    </source>
</evidence>
<evidence type="ECO:0000256" key="4">
    <source>
        <dbReference type="ARBA" id="ARBA00022475"/>
    </source>
</evidence>
<comment type="catalytic activity">
    <reaction evidence="1">
        <text>ATP + protein L-histidine = ADP + protein N-phospho-L-histidine.</text>
        <dbReference type="EC" id="2.7.13.3"/>
    </reaction>
</comment>
<evidence type="ECO:0000256" key="8">
    <source>
        <dbReference type="ARBA" id="ARBA00022741"/>
    </source>
</evidence>
<dbReference type="GO" id="GO:0005524">
    <property type="term" value="F:ATP binding"/>
    <property type="evidence" value="ECO:0007669"/>
    <property type="project" value="UniProtKB-KW"/>
</dbReference>
<dbReference type="PRINTS" id="PR00344">
    <property type="entry name" value="BCTRLSENSOR"/>
</dbReference>
<dbReference type="InterPro" id="IPR016120">
    <property type="entry name" value="Sig_transdc_His_kin_SpoOB"/>
</dbReference>
<accession>A0A1G6H338</accession>
<dbReference type="Pfam" id="PF14689">
    <property type="entry name" value="SPOB_a"/>
    <property type="match status" value="1"/>
</dbReference>
<dbReference type="RefSeq" id="WP_175557446.1">
    <property type="nucleotide sequence ID" value="NZ_FMYF01000006.1"/>
</dbReference>
<dbReference type="InterPro" id="IPR029151">
    <property type="entry name" value="Sensor-like_sf"/>
</dbReference>
<dbReference type="GO" id="GO:0005886">
    <property type="term" value="C:plasma membrane"/>
    <property type="evidence" value="ECO:0007669"/>
    <property type="project" value="UniProtKB-SubCell"/>
</dbReference>
<name>A0A1G6H338_9ACTN</name>
<evidence type="ECO:0000256" key="14">
    <source>
        <dbReference type="SAM" id="Phobius"/>
    </source>
</evidence>
<dbReference type="AlphaFoldDB" id="A0A1G6H338"/>
<dbReference type="STRING" id="1577474.GA0111570_10696"/>
<dbReference type="EMBL" id="FMYF01000006">
    <property type="protein sequence ID" value="SDB88563.1"/>
    <property type="molecule type" value="Genomic_DNA"/>
</dbReference>
<keyword evidence="12" id="KW-0902">Two-component regulatory system</keyword>
<evidence type="ECO:0000256" key="1">
    <source>
        <dbReference type="ARBA" id="ARBA00000085"/>
    </source>
</evidence>
<evidence type="ECO:0000256" key="12">
    <source>
        <dbReference type="ARBA" id="ARBA00023012"/>
    </source>
</evidence>
<dbReference type="InterPro" id="IPR004358">
    <property type="entry name" value="Sig_transdc_His_kin-like_C"/>
</dbReference>
<dbReference type="InterPro" id="IPR039506">
    <property type="entry name" value="SPOB_a"/>
</dbReference>
<dbReference type="Gene3D" id="1.10.287.130">
    <property type="match status" value="1"/>
</dbReference>